<keyword evidence="4" id="KW-0233">DNA recombination</keyword>
<dbReference type="PROSITE" id="PS51898">
    <property type="entry name" value="TYR_RECOMBINASE"/>
    <property type="match status" value="1"/>
</dbReference>
<dbReference type="EMBL" id="MCZK01000177">
    <property type="protein sequence ID" value="PMM62139.1"/>
    <property type="molecule type" value="Genomic_DNA"/>
</dbReference>
<evidence type="ECO:0000256" key="4">
    <source>
        <dbReference type="ARBA" id="ARBA00023172"/>
    </source>
</evidence>
<evidence type="ECO:0000256" key="1">
    <source>
        <dbReference type="ARBA" id="ARBA00008857"/>
    </source>
</evidence>
<dbReference type="PANTHER" id="PTHR30349:SF41">
    <property type="entry name" value="INTEGRASE_RECOMBINASE PROTEIN MJ0367-RELATED"/>
    <property type="match status" value="1"/>
</dbReference>
<reference evidence="7" key="1">
    <citation type="submission" date="2016-07" db="EMBL/GenBank/DDBJ databases">
        <title>Nontailed viruses are major unrecognized killers of bacteria in the ocean.</title>
        <authorList>
            <person name="Kauffman K."/>
            <person name="Hussain F."/>
            <person name="Yang J."/>
            <person name="Arevalo P."/>
            <person name="Brown J."/>
            <person name="Cutler M."/>
            <person name="Kelly L."/>
            <person name="Polz M.F."/>
        </authorList>
    </citation>
    <scope>NUCLEOTIDE SEQUENCE [LARGE SCALE GENOMIC DNA]</scope>
    <source>
        <strain evidence="7">10N.261.46.F8</strain>
    </source>
</reference>
<evidence type="ECO:0000256" key="3">
    <source>
        <dbReference type="ARBA" id="ARBA00023125"/>
    </source>
</evidence>
<dbReference type="InterPro" id="IPR002104">
    <property type="entry name" value="Integrase_catalytic"/>
</dbReference>
<organism evidence="6 7">
    <name type="scientific">Vibrio lentus</name>
    <dbReference type="NCBI Taxonomy" id="136468"/>
    <lineage>
        <taxon>Bacteria</taxon>
        <taxon>Pseudomonadati</taxon>
        <taxon>Pseudomonadota</taxon>
        <taxon>Gammaproteobacteria</taxon>
        <taxon>Vibrionales</taxon>
        <taxon>Vibrionaceae</taxon>
        <taxon>Vibrio</taxon>
    </lineage>
</organism>
<dbReference type="GO" id="GO:0006310">
    <property type="term" value="P:DNA recombination"/>
    <property type="evidence" value="ECO:0007669"/>
    <property type="project" value="UniProtKB-KW"/>
</dbReference>
<evidence type="ECO:0000256" key="2">
    <source>
        <dbReference type="ARBA" id="ARBA00022908"/>
    </source>
</evidence>
<dbReference type="PANTHER" id="PTHR30349">
    <property type="entry name" value="PHAGE INTEGRASE-RELATED"/>
    <property type="match status" value="1"/>
</dbReference>
<dbReference type="Proteomes" id="UP000235406">
    <property type="component" value="Unassembled WGS sequence"/>
</dbReference>
<dbReference type="OrthoDB" id="102994at2"/>
<dbReference type="RefSeq" id="WP_102438800.1">
    <property type="nucleotide sequence ID" value="NZ_CAWNVI010000177.1"/>
</dbReference>
<dbReference type="Gene3D" id="1.10.443.10">
    <property type="entry name" value="Intergrase catalytic core"/>
    <property type="match status" value="1"/>
</dbReference>
<gene>
    <name evidence="6" type="ORF">BCT49_19085</name>
</gene>
<feature type="domain" description="Tyr recombinase" evidence="5">
    <location>
        <begin position="191"/>
        <end position="410"/>
    </location>
</feature>
<sequence length="441" mass="51335">MAKNGQKSEYHKLKDGLAIRKVPQSKNYGIYLKFPNQKPLQFSLRTDDYDEAVEKAMEEYYFNKMLLSRGEKIRQPKQKSTVHKIIDELIKVHEKNQDALKIDGKEKKHETHIRIFKRIKQFYKEDLNPSGLEMPLIRAYFEENQPFSTTQLRVTKYCFNEIFDRSVEKKLITKNDVVDLKKIKPSKKPESRKDHFTYSEFSKVVVHAINECRNAHGKGQHTQRMAILYSSFLFYSGVRAGSEALGITWGDLNFSDFGDLYCTVREGKTKNYTRNNRNVILDHFAEETIHSVVALKFPKLAQKFTKKEAVLFLKNNKAGVTIFSTNFSQKPTYPKIFKKWIDELKETKTLSKSKDLTLYSLRHSYITIALENNVPIPLIAENAGTSGTMIERHYSHITVLTPEARKALLRDKIMFENGERLEKTQAEKRKVIDNLIDNFDA</sequence>
<dbReference type="InterPro" id="IPR050090">
    <property type="entry name" value="Tyrosine_recombinase_XerCD"/>
</dbReference>
<name>A0A2N7JTX9_9VIBR</name>
<comment type="similarity">
    <text evidence="1">Belongs to the 'phage' integrase family.</text>
</comment>
<dbReference type="InterPro" id="IPR013762">
    <property type="entry name" value="Integrase-like_cat_sf"/>
</dbReference>
<evidence type="ECO:0000313" key="7">
    <source>
        <dbReference type="Proteomes" id="UP000235406"/>
    </source>
</evidence>
<evidence type="ECO:0000313" key="6">
    <source>
        <dbReference type="EMBL" id="PMM62139.1"/>
    </source>
</evidence>
<dbReference type="GO" id="GO:0003677">
    <property type="term" value="F:DNA binding"/>
    <property type="evidence" value="ECO:0007669"/>
    <property type="project" value="UniProtKB-KW"/>
</dbReference>
<keyword evidence="3" id="KW-0238">DNA-binding</keyword>
<proteinExistence type="inferred from homology"/>
<comment type="caution">
    <text evidence="6">The sequence shown here is derived from an EMBL/GenBank/DDBJ whole genome shotgun (WGS) entry which is preliminary data.</text>
</comment>
<dbReference type="SUPFAM" id="SSF56349">
    <property type="entry name" value="DNA breaking-rejoining enzymes"/>
    <property type="match status" value="1"/>
</dbReference>
<dbReference type="AlphaFoldDB" id="A0A2N7JTX9"/>
<keyword evidence="2" id="KW-0229">DNA integration</keyword>
<dbReference type="Pfam" id="PF00589">
    <property type="entry name" value="Phage_integrase"/>
    <property type="match status" value="1"/>
</dbReference>
<accession>A0A2N7JTX9</accession>
<protein>
    <recommendedName>
        <fullName evidence="5">Tyr recombinase domain-containing protein</fullName>
    </recommendedName>
</protein>
<dbReference type="GO" id="GO:0015074">
    <property type="term" value="P:DNA integration"/>
    <property type="evidence" value="ECO:0007669"/>
    <property type="project" value="UniProtKB-KW"/>
</dbReference>
<evidence type="ECO:0000259" key="5">
    <source>
        <dbReference type="PROSITE" id="PS51898"/>
    </source>
</evidence>
<dbReference type="InterPro" id="IPR011010">
    <property type="entry name" value="DNA_brk_join_enz"/>
</dbReference>